<gene>
    <name evidence="2" type="ORF">SAMN04489806_1576</name>
</gene>
<proteinExistence type="predicted"/>
<organism evidence="2 3">
    <name type="scientific">Paramicrobacterium humi</name>
    <dbReference type="NCBI Taxonomy" id="640635"/>
    <lineage>
        <taxon>Bacteria</taxon>
        <taxon>Bacillati</taxon>
        <taxon>Actinomycetota</taxon>
        <taxon>Actinomycetes</taxon>
        <taxon>Micrococcales</taxon>
        <taxon>Microbacteriaceae</taxon>
        <taxon>Paramicrobacterium</taxon>
    </lineage>
</organism>
<sequence length="101" mass="10413">MTSADAPEPNDGVPGRTPRSIDAFEDLPEDTDLTDHADTAMIDEFAQDAEGDPDIVADDPADDEDRRAQTAEGALSPGSTATGAPTSTDDDGALRENPLGG</sequence>
<evidence type="ECO:0000256" key="1">
    <source>
        <dbReference type="SAM" id="MobiDB-lite"/>
    </source>
</evidence>
<dbReference type="RefSeq" id="WP_091182326.1">
    <property type="nucleotide sequence ID" value="NZ_FNRY01000001.1"/>
</dbReference>
<dbReference type="Proteomes" id="UP000199183">
    <property type="component" value="Unassembled WGS sequence"/>
</dbReference>
<feature type="region of interest" description="Disordered" evidence="1">
    <location>
        <begin position="1"/>
        <end position="101"/>
    </location>
</feature>
<accession>A0A1H4LK86</accession>
<reference evidence="2 3" key="1">
    <citation type="submission" date="2016-10" db="EMBL/GenBank/DDBJ databases">
        <authorList>
            <person name="de Groot N.N."/>
        </authorList>
    </citation>
    <scope>NUCLEOTIDE SEQUENCE [LARGE SCALE GENOMIC DNA]</scope>
    <source>
        <strain evidence="2 3">DSM 21799</strain>
    </source>
</reference>
<name>A0A1H4LK86_9MICO</name>
<evidence type="ECO:0000313" key="3">
    <source>
        <dbReference type="Proteomes" id="UP000199183"/>
    </source>
</evidence>
<dbReference type="STRING" id="640635.SAMN04489806_1576"/>
<protein>
    <submittedName>
        <fullName evidence="2">Uncharacterized protein</fullName>
    </submittedName>
</protein>
<evidence type="ECO:0000313" key="2">
    <source>
        <dbReference type="EMBL" id="SEB71199.1"/>
    </source>
</evidence>
<keyword evidence="3" id="KW-1185">Reference proteome</keyword>
<feature type="compositionally biased region" description="Polar residues" evidence="1">
    <location>
        <begin position="77"/>
        <end position="87"/>
    </location>
</feature>
<dbReference type="EMBL" id="FNRY01000001">
    <property type="protein sequence ID" value="SEB71199.1"/>
    <property type="molecule type" value="Genomic_DNA"/>
</dbReference>
<dbReference type="AlphaFoldDB" id="A0A1H4LK86"/>
<feature type="compositionally biased region" description="Acidic residues" evidence="1">
    <location>
        <begin position="45"/>
        <end position="63"/>
    </location>
</feature>
<feature type="compositionally biased region" description="Acidic residues" evidence="1">
    <location>
        <begin position="23"/>
        <end position="32"/>
    </location>
</feature>